<dbReference type="PROSITE" id="PS00211">
    <property type="entry name" value="ABC_TRANSPORTER_1"/>
    <property type="match status" value="1"/>
</dbReference>
<protein>
    <submittedName>
        <fullName evidence="6">ABC-2 type transport system ATP-binding protein</fullName>
    </submittedName>
</protein>
<keyword evidence="7" id="KW-1185">Reference proteome</keyword>
<name>A0ABY1CE32_9FIRM</name>
<keyword evidence="2" id="KW-0813">Transport</keyword>
<evidence type="ECO:0000313" key="6">
    <source>
        <dbReference type="EMBL" id="SET96030.1"/>
    </source>
</evidence>
<dbReference type="Proteomes" id="UP000198970">
    <property type="component" value="Chromosome I"/>
</dbReference>
<dbReference type="PROSITE" id="PS50893">
    <property type="entry name" value="ABC_TRANSPORTER_2"/>
    <property type="match status" value="1"/>
</dbReference>
<dbReference type="InterPro" id="IPR050683">
    <property type="entry name" value="Bact_Polysacc_Export_ATP-bd"/>
</dbReference>
<feature type="domain" description="ABC transporter" evidence="5">
    <location>
        <begin position="21"/>
        <end position="242"/>
    </location>
</feature>
<dbReference type="PANTHER" id="PTHR46743:SF2">
    <property type="entry name" value="TEICHOIC ACIDS EXPORT ATP-BINDING PROTEIN TAGH"/>
    <property type="match status" value="1"/>
</dbReference>
<evidence type="ECO:0000313" key="7">
    <source>
        <dbReference type="Proteomes" id="UP000198970"/>
    </source>
</evidence>
<keyword evidence="4 6" id="KW-0067">ATP-binding</keyword>
<dbReference type="InterPro" id="IPR003439">
    <property type="entry name" value="ABC_transporter-like_ATP-bd"/>
</dbReference>
<evidence type="ECO:0000256" key="4">
    <source>
        <dbReference type="ARBA" id="ARBA00022840"/>
    </source>
</evidence>
<dbReference type="Gene3D" id="3.40.50.300">
    <property type="entry name" value="P-loop containing nucleotide triphosphate hydrolases"/>
    <property type="match status" value="1"/>
</dbReference>
<accession>A0ABY1CE32</accession>
<dbReference type="InterPro" id="IPR015860">
    <property type="entry name" value="ABC_transpr_TagH-like"/>
</dbReference>
<sequence>MIDVEHVSMRFRMTNDKINSLKEYAVAFFEHRLQYEEFQVLDDISFHVDKGEVIGIIGKNGAGKSTLLKIIAGVLKPTIGQVKVSGNIVPMLELGSGFDPELTGRENIFLNGAILGYSREFLEQKYEEILEFSELEKFIDMPIRNYSSGMMMRLAFSVATVVQPEVLIVDEILAVGDEGFQNKSKARMLELMSGGTTVLFVSHSIKQIEEMCDRVIWLENHKIKTQDAAMNVCAAYRKYWGE</sequence>
<dbReference type="SMART" id="SM00382">
    <property type="entry name" value="AAA"/>
    <property type="match status" value="1"/>
</dbReference>
<dbReference type="InterPro" id="IPR027417">
    <property type="entry name" value="P-loop_NTPase"/>
</dbReference>
<keyword evidence="3" id="KW-0547">Nucleotide-binding</keyword>
<reference evidence="6 7" key="1">
    <citation type="submission" date="2016-10" db="EMBL/GenBank/DDBJ databases">
        <authorList>
            <person name="Varghese N."/>
            <person name="Submissions S."/>
        </authorList>
    </citation>
    <scope>NUCLEOTIDE SEQUENCE [LARGE SCALE GENOMIC DNA]</scope>
    <source>
        <strain evidence="6 7">ATCC 19403</strain>
    </source>
</reference>
<organism evidence="6 7">
    <name type="scientific">Lacrimispora sphenoides JCM 1415</name>
    <dbReference type="NCBI Taxonomy" id="1297793"/>
    <lineage>
        <taxon>Bacteria</taxon>
        <taxon>Bacillati</taxon>
        <taxon>Bacillota</taxon>
        <taxon>Clostridia</taxon>
        <taxon>Lachnospirales</taxon>
        <taxon>Lachnospiraceae</taxon>
        <taxon>Lacrimispora</taxon>
    </lineage>
</organism>
<comment type="similarity">
    <text evidence="1">Belongs to the ABC transporter superfamily.</text>
</comment>
<dbReference type="InterPro" id="IPR003593">
    <property type="entry name" value="AAA+_ATPase"/>
</dbReference>
<evidence type="ECO:0000256" key="1">
    <source>
        <dbReference type="ARBA" id="ARBA00005417"/>
    </source>
</evidence>
<dbReference type="InterPro" id="IPR017871">
    <property type="entry name" value="ABC_transporter-like_CS"/>
</dbReference>
<dbReference type="GO" id="GO:0005524">
    <property type="term" value="F:ATP binding"/>
    <property type="evidence" value="ECO:0007669"/>
    <property type="project" value="UniProtKB-KW"/>
</dbReference>
<dbReference type="RefSeq" id="WP_100042996.1">
    <property type="nucleotide sequence ID" value="NZ_LT630003.1"/>
</dbReference>
<dbReference type="EMBL" id="LT630003">
    <property type="protein sequence ID" value="SET96030.1"/>
    <property type="molecule type" value="Genomic_DNA"/>
</dbReference>
<dbReference type="SUPFAM" id="SSF52540">
    <property type="entry name" value="P-loop containing nucleoside triphosphate hydrolases"/>
    <property type="match status" value="1"/>
</dbReference>
<gene>
    <name evidence="6" type="ORF">SAMN02745906_3433</name>
</gene>
<dbReference type="CDD" id="cd03220">
    <property type="entry name" value="ABC_KpsT_Wzt"/>
    <property type="match status" value="1"/>
</dbReference>
<dbReference type="Pfam" id="PF00005">
    <property type="entry name" value="ABC_tran"/>
    <property type="match status" value="1"/>
</dbReference>
<evidence type="ECO:0000256" key="3">
    <source>
        <dbReference type="ARBA" id="ARBA00022741"/>
    </source>
</evidence>
<dbReference type="PANTHER" id="PTHR46743">
    <property type="entry name" value="TEICHOIC ACIDS EXPORT ATP-BINDING PROTEIN TAGH"/>
    <property type="match status" value="1"/>
</dbReference>
<evidence type="ECO:0000256" key="2">
    <source>
        <dbReference type="ARBA" id="ARBA00022448"/>
    </source>
</evidence>
<evidence type="ECO:0000259" key="5">
    <source>
        <dbReference type="PROSITE" id="PS50893"/>
    </source>
</evidence>
<proteinExistence type="inferred from homology"/>